<keyword evidence="1" id="KW-0150">Chloroplast</keyword>
<protein>
    <submittedName>
        <fullName evidence="1">Ribosomal protein S11</fullName>
    </submittedName>
</protein>
<geneLocation type="chloroplast" evidence="1"/>
<dbReference type="AlphaFoldDB" id="A0A1B1W713"/>
<name>A0A1B1W713_9LAMI</name>
<accession>A0A1B1W713</accession>
<reference evidence="1" key="1">
    <citation type="submission" date="2016-07" db="EMBL/GenBank/DDBJ databases">
        <title>Chloroplast Genome Annotation of Crescentia cujete (Bignoniaceae).</title>
        <authorList>
            <person name="Moreira P.A."/>
        </authorList>
    </citation>
    <scope>NUCLEOTIDE SEQUENCE</scope>
</reference>
<keyword evidence="1" id="KW-0689">Ribosomal protein</keyword>
<gene>
    <name evidence="1" type="primary">rps11</name>
</gene>
<dbReference type="EMBL" id="KT182634">
    <property type="protein sequence ID" value="ANW48613.1"/>
    <property type="molecule type" value="Genomic_DNA"/>
</dbReference>
<keyword evidence="1" id="KW-0934">Plastid</keyword>
<dbReference type="GO" id="GO:0005840">
    <property type="term" value="C:ribosome"/>
    <property type="evidence" value="ECO:0007669"/>
    <property type="project" value="UniProtKB-KW"/>
</dbReference>
<evidence type="ECO:0000313" key="1">
    <source>
        <dbReference type="EMBL" id="ANW48613.1"/>
    </source>
</evidence>
<proteinExistence type="predicted"/>
<keyword evidence="1" id="KW-0687">Ribonucleoprotein</keyword>
<organism evidence="1">
    <name type="scientific">Crescentia cujete</name>
    <dbReference type="NCBI Taxonomy" id="1125401"/>
    <lineage>
        <taxon>Eukaryota</taxon>
        <taxon>Viridiplantae</taxon>
        <taxon>Streptophyta</taxon>
        <taxon>Embryophyta</taxon>
        <taxon>Tracheophyta</taxon>
        <taxon>Spermatophyta</taxon>
        <taxon>Magnoliopsida</taxon>
        <taxon>eudicotyledons</taxon>
        <taxon>Gunneridae</taxon>
        <taxon>Pentapetalae</taxon>
        <taxon>asterids</taxon>
        <taxon>lamiids</taxon>
        <taxon>Lamiales</taxon>
        <taxon>Bignoniaceae</taxon>
        <taxon>Crescentiina</taxon>
        <taxon>Tabebuia alliance</taxon>
        <taxon>Crescentieae</taxon>
        <taxon>Crescentia</taxon>
    </lineage>
</organism>
<sequence length="93" mass="10969">MAKAIPRTGSRRNKLYRELVHVGMYVLVHVRVHVDYQRELFMFKQVSIIPLSRLQMYGVGSFPGPRPVLVDSRVREERHPLPLKLQQQMLFVQ</sequence>